<gene>
    <name evidence="3" type="ORF">C5O18_01080</name>
</gene>
<reference evidence="4" key="1">
    <citation type="submission" date="2018-02" db="EMBL/GenBank/DDBJ databases">
        <title>Genome sequencing of Solimonas sp. HR-BB.</title>
        <authorList>
            <person name="Lee Y."/>
            <person name="Jeon C.O."/>
        </authorList>
    </citation>
    <scope>NUCLEOTIDE SEQUENCE [LARGE SCALE GENOMIC DNA]</scope>
    <source>
        <strain evidence="4">HR-E</strain>
    </source>
</reference>
<dbReference type="GO" id="GO:0006355">
    <property type="term" value="P:regulation of DNA-templated transcription"/>
    <property type="evidence" value="ECO:0007669"/>
    <property type="project" value="UniProtKB-UniRule"/>
</dbReference>
<dbReference type="OrthoDB" id="5814713at2"/>
<dbReference type="Proteomes" id="UP000243900">
    <property type="component" value="Unassembled WGS sequence"/>
</dbReference>
<keyword evidence="1" id="KW-0963">Cytoplasm</keyword>
<dbReference type="CDD" id="cd04869">
    <property type="entry name" value="ACT_GcvR_2"/>
    <property type="match status" value="1"/>
</dbReference>
<keyword evidence="1" id="KW-0678">Repressor</keyword>
<comment type="subcellular location">
    <subcellularLocation>
        <location evidence="1">Cytoplasm</location>
    </subcellularLocation>
</comment>
<dbReference type="InterPro" id="IPR002912">
    <property type="entry name" value="ACT_dom"/>
</dbReference>
<keyword evidence="4" id="KW-1185">Reference proteome</keyword>
<evidence type="ECO:0000313" key="4">
    <source>
        <dbReference type="Proteomes" id="UP000243900"/>
    </source>
</evidence>
<dbReference type="PANTHER" id="PTHR34875">
    <property type="entry name" value="UPF0237 PROTEIN MJ1558"/>
    <property type="match status" value="1"/>
</dbReference>
<dbReference type="GO" id="GO:0005737">
    <property type="term" value="C:cytoplasm"/>
    <property type="evidence" value="ECO:0007669"/>
    <property type="project" value="UniProtKB-SubCell"/>
</dbReference>
<proteinExistence type="predicted"/>
<dbReference type="InterPro" id="IPR045865">
    <property type="entry name" value="ACT-like_dom_sf"/>
</dbReference>
<evidence type="ECO:0000259" key="2">
    <source>
        <dbReference type="PROSITE" id="PS51671"/>
    </source>
</evidence>
<organism evidence="3 4">
    <name type="scientific">Amnimonas aquatica</name>
    <dbReference type="NCBI Taxonomy" id="2094561"/>
    <lineage>
        <taxon>Bacteria</taxon>
        <taxon>Pseudomonadati</taxon>
        <taxon>Pseudomonadota</taxon>
        <taxon>Gammaproteobacteria</taxon>
        <taxon>Moraxellales</taxon>
        <taxon>Moraxellaceae</taxon>
        <taxon>Amnimonas</taxon>
    </lineage>
</organism>
<accession>A0A2P6AV55</accession>
<dbReference type="Pfam" id="PF13740">
    <property type="entry name" value="ACT_6"/>
    <property type="match status" value="1"/>
</dbReference>
<evidence type="ECO:0000256" key="1">
    <source>
        <dbReference type="PIRNR" id="PIRNR028103"/>
    </source>
</evidence>
<name>A0A2P6AV55_9GAMM</name>
<evidence type="ECO:0000313" key="3">
    <source>
        <dbReference type="EMBL" id="PQA51904.1"/>
    </source>
</evidence>
<dbReference type="FunFam" id="3.30.70.260:FF:000005">
    <property type="entry name" value="Glycine cleavage system transcriptional repressor"/>
    <property type="match status" value="1"/>
</dbReference>
<dbReference type="RefSeq" id="WP_105191036.1">
    <property type="nucleotide sequence ID" value="NZ_PTQZ01000009.1"/>
</dbReference>
<dbReference type="PROSITE" id="PS51671">
    <property type="entry name" value="ACT"/>
    <property type="match status" value="1"/>
</dbReference>
<dbReference type="Gene3D" id="3.30.70.260">
    <property type="match status" value="2"/>
</dbReference>
<dbReference type="PIRSF" id="PIRSF028103">
    <property type="entry name" value="GcvR"/>
    <property type="match status" value="1"/>
</dbReference>
<sequence>MRPETEHFLVLSALGADRTGIVDELARAATDARCNIADSRMIVMGQEFAIILMVSGTWDAIAKLEAQLPALGRRLSLEVISKRTETRAPQRESIPYSVSVIALDNPGIVHEIANFFASQGINIEAMETSTYAAPHTGSQMFALTMTVNIPARVHIASLRENFLLFCDDRNLDAIIEPYKA</sequence>
<dbReference type="CDD" id="cd04893">
    <property type="entry name" value="ACT_GcvR_1"/>
    <property type="match status" value="1"/>
</dbReference>
<dbReference type="SUPFAM" id="SSF55021">
    <property type="entry name" value="ACT-like"/>
    <property type="match status" value="2"/>
</dbReference>
<feature type="domain" description="ACT" evidence="2">
    <location>
        <begin position="97"/>
        <end position="176"/>
    </location>
</feature>
<comment type="caution">
    <text evidence="3">The sequence shown here is derived from an EMBL/GenBank/DDBJ whole genome shotgun (WGS) entry which is preliminary data.</text>
</comment>
<dbReference type="PANTHER" id="PTHR34875:SF5">
    <property type="entry name" value="GLYCINE CLEAVAGE SYSTEM TRANSCRIPTIONAL REPRESSOR"/>
    <property type="match status" value="1"/>
</dbReference>
<dbReference type="InterPro" id="IPR016867">
    <property type="entry name" value="GcvR"/>
</dbReference>
<keyword evidence="1" id="KW-0804">Transcription</keyword>
<protein>
    <recommendedName>
        <fullName evidence="1">Glycine cleavage system transcriptional repressor</fullName>
    </recommendedName>
</protein>
<dbReference type="InterPro" id="IPR050990">
    <property type="entry name" value="UPF0237/GcvR_regulator"/>
</dbReference>
<dbReference type="EMBL" id="PTQZ01000009">
    <property type="protein sequence ID" value="PQA51904.1"/>
    <property type="molecule type" value="Genomic_DNA"/>
</dbReference>
<dbReference type="AlphaFoldDB" id="A0A2P6AV55"/>